<evidence type="ECO:0000313" key="11">
    <source>
        <dbReference type="Proteomes" id="UP000606786"/>
    </source>
</evidence>
<keyword evidence="2" id="KW-0217">Developmental protein</keyword>
<dbReference type="InterPro" id="IPR036390">
    <property type="entry name" value="WH_DNA-bd_sf"/>
</dbReference>
<name>A0A811UND1_CERCA</name>
<comment type="subcellular location">
    <subcellularLocation>
        <location evidence="1 7">Nucleus</location>
    </subcellularLocation>
</comment>
<evidence type="ECO:0000256" key="4">
    <source>
        <dbReference type="ARBA" id="ARBA00023125"/>
    </source>
</evidence>
<dbReference type="PANTHER" id="PTHR11829:SF402">
    <property type="entry name" value="FORK HEAD DOMAIN-CONTAINING PROTEIN FD3-RELATED"/>
    <property type="match status" value="1"/>
</dbReference>
<feature type="domain" description="Fork-head" evidence="9">
    <location>
        <begin position="78"/>
        <end position="172"/>
    </location>
</feature>
<feature type="compositionally biased region" description="Low complexity" evidence="8">
    <location>
        <begin position="37"/>
        <end position="73"/>
    </location>
</feature>
<dbReference type="GO" id="GO:0005634">
    <property type="term" value="C:nucleus"/>
    <property type="evidence" value="ECO:0007669"/>
    <property type="project" value="UniProtKB-SubCell"/>
</dbReference>
<keyword evidence="5" id="KW-0804">Transcription</keyword>
<dbReference type="Gene3D" id="1.10.10.10">
    <property type="entry name" value="Winged helix-like DNA-binding domain superfamily/Winged helix DNA-binding domain"/>
    <property type="match status" value="1"/>
</dbReference>
<evidence type="ECO:0000256" key="8">
    <source>
        <dbReference type="SAM" id="MobiDB-lite"/>
    </source>
</evidence>
<keyword evidence="11" id="KW-1185">Reference proteome</keyword>
<dbReference type="SMART" id="SM00339">
    <property type="entry name" value="FH"/>
    <property type="match status" value="1"/>
</dbReference>
<dbReference type="CDD" id="cd20048">
    <property type="entry name" value="FH_FOXD4-like"/>
    <property type="match status" value="1"/>
</dbReference>
<evidence type="ECO:0000256" key="5">
    <source>
        <dbReference type="ARBA" id="ARBA00023163"/>
    </source>
</evidence>
<evidence type="ECO:0000256" key="1">
    <source>
        <dbReference type="ARBA" id="ARBA00004123"/>
    </source>
</evidence>
<dbReference type="InterPro" id="IPR001766">
    <property type="entry name" value="Fork_head_dom"/>
</dbReference>
<gene>
    <name evidence="10" type="ORF">CCAP1982_LOCUS7153</name>
</gene>
<dbReference type="AlphaFoldDB" id="A0A811UND1"/>
<dbReference type="OrthoDB" id="5402974at2759"/>
<evidence type="ECO:0000256" key="2">
    <source>
        <dbReference type="ARBA" id="ARBA00022473"/>
    </source>
</evidence>
<dbReference type="Pfam" id="PF00250">
    <property type="entry name" value="Forkhead"/>
    <property type="match status" value="1"/>
</dbReference>
<dbReference type="InterPro" id="IPR018122">
    <property type="entry name" value="TF_fork_head_CS_1"/>
</dbReference>
<reference evidence="10" key="1">
    <citation type="submission" date="2020-11" db="EMBL/GenBank/DDBJ databases">
        <authorList>
            <person name="Whitehead M."/>
        </authorList>
    </citation>
    <scope>NUCLEOTIDE SEQUENCE</scope>
    <source>
        <strain evidence="10">EGII</strain>
    </source>
</reference>
<dbReference type="GO" id="GO:0009653">
    <property type="term" value="P:anatomical structure morphogenesis"/>
    <property type="evidence" value="ECO:0007669"/>
    <property type="project" value="TreeGrafter"/>
</dbReference>
<protein>
    <submittedName>
        <fullName evidence="10">(Mediterranean fruit fly) hypothetical protein</fullName>
    </submittedName>
</protein>
<dbReference type="FunFam" id="1.10.10.10:FF:000016">
    <property type="entry name" value="Forkhead box protein I1"/>
    <property type="match status" value="1"/>
</dbReference>
<evidence type="ECO:0000256" key="6">
    <source>
        <dbReference type="ARBA" id="ARBA00023242"/>
    </source>
</evidence>
<dbReference type="EMBL" id="CAJHJT010000012">
    <property type="protein sequence ID" value="CAD6998573.1"/>
    <property type="molecule type" value="Genomic_DNA"/>
</dbReference>
<evidence type="ECO:0000256" key="3">
    <source>
        <dbReference type="ARBA" id="ARBA00023015"/>
    </source>
</evidence>
<dbReference type="PROSITE" id="PS00658">
    <property type="entry name" value="FORK_HEAD_2"/>
    <property type="match status" value="1"/>
</dbReference>
<keyword evidence="6 7" id="KW-0539">Nucleus</keyword>
<feature type="region of interest" description="Disordered" evidence="8">
    <location>
        <begin position="1"/>
        <end position="74"/>
    </location>
</feature>
<dbReference type="InterPro" id="IPR030456">
    <property type="entry name" value="TF_fork_head_CS_2"/>
</dbReference>
<dbReference type="PRINTS" id="PR00053">
    <property type="entry name" value="FORKHEAD"/>
</dbReference>
<accession>A0A811UND1</accession>
<dbReference type="PROSITE" id="PS50039">
    <property type="entry name" value="FORK_HEAD_3"/>
    <property type="match status" value="1"/>
</dbReference>
<organism evidence="10 11">
    <name type="scientific">Ceratitis capitata</name>
    <name type="common">Mediterranean fruit fly</name>
    <name type="synonym">Tephritis capitata</name>
    <dbReference type="NCBI Taxonomy" id="7213"/>
    <lineage>
        <taxon>Eukaryota</taxon>
        <taxon>Metazoa</taxon>
        <taxon>Ecdysozoa</taxon>
        <taxon>Arthropoda</taxon>
        <taxon>Hexapoda</taxon>
        <taxon>Insecta</taxon>
        <taxon>Pterygota</taxon>
        <taxon>Neoptera</taxon>
        <taxon>Endopterygota</taxon>
        <taxon>Diptera</taxon>
        <taxon>Brachycera</taxon>
        <taxon>Muscomorpha</taxon>
        <taxon>Tephritoidea</taxon>
        <taxon>Tephritidae</taxon>
        <taxon>Ceratitis</taxon>
        <taxon>Ceratitis</taxon>
    </lineage>
</organism>
<dbReference type="PROSITE" id="PS00657">
    <property type="entry name" value="FORK_HEAD_1"/>
    <property type="match status" value="1"/>
</dbReference>
<dbReference type="GO" id="GO:0000981">
    <property type="term" value="F:DNA-binding transcription factor activity, RNA polymerase II-specific"/>
    <property type="evidence" value="ECO:0007669"/>
    <property type="project" value="TreeGrafter"/>
</dbReference>
<dbReference type="InterPro" id="IPR050211">
    <property type="entry name" value="FOX_domain-containing"/>
</dbReference>
<evidence type="ECO:0000313" key="10">
    <source>
        <dbReference type="EMBL" id="CAD6998573.1"/>
    </source>
</evidence>
<feature type="DNA-binding region" description="Fork-head" evidence="7">
    <location>
        <begin position="78"/>
        <end position="172"/>
    </location>
</feature>
<dbReference type="GO" id="GO:0030154">
    <property type="term" value="P:cell differentiation"/>
    <property type="evidence" value="ECO:0007669"/>
    <property type="project" value="TreeGrafter"/>
</dbReference>
<proteinExistence type="predicted"/>
<keyword evidence="4 7" id="KW-0238">DNA-binding</keyword>
<dbReference type="SUPFAM" id="SSF46785">
    <property type="entry name" value="Winged helix' DNA-binding domain"/>
    <property type="match status" value="1"/>
</dbReference>
<dbReference type="InterPro" id="IPR036388">
    <property type="entry name" value="WH-like_DNA-bd_sf"/>
</dbReference>
<sequence length="467" mass="52507">MHTSADHPIACSNVHHHTRLQLSPPRQKLRHASNTHSSISPPLAAASSSNLADEKSGSSSGCSSNSTGENTNGAPLVKPPYSYIALITMAILQSPHKKLTLSGICDFIMSRFAYYKEKFPAWQNSIRHNLSLNDCFIKVPREPGNPGKGNFWTLDPLAEDMFDNGSFLRRRKRYKRPPAMQRFPFPAVFGSISPFWIRKPVPLVPVHFNVANFTNNRDCFDMLHAPADVFDVARREEKKFNFFAGADALSYQSNDKFDAICQNVSFMRKNADVLSAMDDIHKQDNIQDKFSRLHTAVGAAANFTEEQNIDCRNLLQYKDTNMFNESDDLSCDRIDVESSNEHDSHISDSIDSICTNNRLDQQLDGEEVAKGNTDDASAKRSSPYILLFDNSEISNSSTAGVPFTDQNKSNHNFVSLKDRPIMKYNEDDTFKQTTIPFDYDQVRSTKHNNAKDFRIETLIGNVDEASG</sequence>
<evidence type="ECO:0000259" key="9">
    <source>
        <dbReference type="PROSITE" id="PS50039"/>
    </source>
</evidence>
<comment type="caution">
    <text evidence="10">The sequence shown here is derived from an EMBL/GenBank/DDBJ whole genome shotgun (WGS) entry which is preliminary data.</text>
</comment>
<evidence type="ECO:0000256" key="7">
    <source>
        <dbReference type="PROSITE-ProRule" id="PRU00089"/>
    </source>
</evidence>
<keyword evidence="3" id="KW-0805">Transcription regulation</keyword>
<dbReference type="Proteomes" id="UP000606786">
    <property type="component" value="Unassembled WGS sequence"/>
</dbReference>
<dbReference type="GO" id="GO:0000978">
    <property type="term" value="F:RNA polymerase II cis-regulatory region sequence-specific DNA binding"/>
    <property type="evidence" value="ECO:0007669"/>
    <property type="project" value="TreeGrafter"/>
</dbReference>
<dbReference type="PANTHER" id="PTHR11829">
    <property type="entry name" value="FORKHEAD BOX PROTEIN"/>
    <property type="match status" value="1"/>
</dbReference>